<evidence type="ECO:0000313" key="6">
    <source>
        <dbReference type="EMBL" id="NEG79203.1"/>
    </source>
</evidence>
<evidence type="ECO:0000256" key="1">
    <source>
        <dbReference type="ARBA" id="ARBA00004776"/>
    </source>
</evidence>
<dbReference type="RefSeq" id="WP_152351090.1">
    <property type="nucleotide sequence ID" value="NZ_WBSN01000022.1"/>
</dbReference>
<keyword evidence="3" id="KW-0328">Glycosyltransferase</keyword>
<organism evidence="6 7">
    <name type="scientific">Bifidobacterium avesanii</name>
    <dbReference type="NCBI Taxonomy" id="1798157"/>
    <lineage>
        <taxon>Bacteria</taxon>
        <taxon>Bacillati</taxon>
        <taxon>Actinomycetota</taxon>
        <taxon>Actinomycetes</taxon>
        <taxon>Bifidobacteriales</taxon>
        <taxon>Bifidobacteriaceae</taxon>
        <taxon>Bifidobacterium</taxon>
    </lineage>
</organism>
<accession>A0A7K3TLR1</accession>
<sequence length="297" mass="34162">MNENYKITFVILHYQNIDITKECVSYLLKLKDIDKHQIVIVDNASPNKTGEMLLKTYSHVPNITVVQSGTNGGFASGNNIGYQYAIHDLHADIVVVMNSDLFIYDSSFIQKLEISANENDNIAIIAPDIINARSLHQNPYMYHAYSNKKQYKIIVKKFIGKILYSMPLLNGILIRRKAVTDVAGGSKEKNQHVQEDIIPHGACVIFLPEYTKKENQAFVPGTFLFVEEEILYDFCKFKGYHIIYDPSLVVHHMEDGSQDYVYKNLLLKKKHQINFEIQSRILLLNKRKEYSLSKRGK</sequence>
<reference evidence="6 7" key="1">
    <citation type="submission" date="2019-10" db="EMBL/GenBank/DDBJ databases">
        <title>Bifidobacterium from non-human primates.</title>
        <authorList>
            <person name="Modesto M."/>
        </authorList>
    </citation>
    <scope>NUCLEOTIDE SEQUENCE [LARGE SCALE GENOMIC DNA]</scope>
    <source>
        <strain evidence="6 7">TREC</strain>
    </source>
</reference>
<evidence type="ECO:0000313" key="7">
    <source>
        <dbReference type="Proteomes" id="UP000469763"/>
    </source>
</evidence>
<keyword evidence="4 6" id="KW-0808">Transferase</keyword>
<comment type="pathway">
    <text evidence="1">Cell wall biogenesis; cell wall polysaccharide biosynthesis.</text>
</comment>
<dbReference type="PANTHER" id="PTHR43179">
    <property type="entry name" value="RHAMNOSYLTRANSFERASE WBBL"/>
    <property type="match status" value="1"/>
</dbReference>
<dbReference type="InterPro" id="IPR029044">
    <property type="entry name" value="Nucleotide-diphossugar_trans"/>
</dbReference>
<dbReference type="InterPro" id="IPR001173">
    <property type="entry name" value="Glyco_trans_2-like"/>
</dbReference>
<feature type="domain" description="Glycosyltransferase 2-like" evidence="5">
    <location>
        <begin position="9"/>
        <end position="142"/>
    </location>
</feature>
<evidence type="ECO:0000256" key="4">
    <source>
        <dbReference type="ARBA" id="ARBA00022679"/>
    </source>
</evidence>
<dbReference type="OrthoDB" id="9813495at2"/>
<name>A0A7K3TLR1_9BIFI</name>
<gene>
    <name evidence="6" type="ORF">GFD22_09525</name>
</gene>
<dbReference type="Gene3D" id="3.90.550.10">
    <property type="entry name" value="Spore Coat Polysaccharide Biosynthesis Protein SpsA, Chain A"/>
    <property type="match status" value="1"/>
</dbReference>
<evidence type="ECO:0000256" key="3">
    <source>
        <dbReference type="ARBA" id="ARBA00022676"/>
    </source>
</evidence>
<protein>
    <submittedName>
        <fullName evidence="6">Glycosyltransferase</fullName>
    </submittedName>
</protein>
<dbReference type="SUPFAM" id="SSF53448">
    <property type="entry name" value="Nucleotide-diphospho-sugar transferases"/>
    <property type="match status" value="1"/>
</dbReference>
<comment type="similarity">
    <text evidence="2">Belongs to the glycosyltransferase 2 family.</text>
</comment>
<dbReference type="PANTHER" id="PTHR43179:SF12">
    <property type="entry name" value="GALACTOFURANOSYLTRANSFERASE GLFT2"/>
    <property type="match status" value="1"/>
</dbReference>
<dbReference type="GO" id="GO:0016757">
    <property type="term" value="F:glycosyltransferase activity"/>
    <property type="evidence" value="ECO:0007669"/>
    <property type="project" value="UniProtKB-KW"/>
</dbReference>
<dbReference type="AlphaFoldDB" id="A0A7K3TLR1"/>
<dbReference type="EMBL" id="WHZY01000019">
    <property type="protein sequence ID" value="NEG79203.1"/>
    <property type="molecule type" value="Genomic_DNA"/>
</dbReference>
<evidence type="ECO:0000259" key="5">
    <source>
        <dbReference type="Pfam" id="PF00535"/>
    </source>
</evidence>
<comment type="caution">
    <text evidence="6">The sequence shown here is derived from an EMBL/GenBank/DDBJ whole genome shotgun (WGS) entry which is preliminary data.</text>
</comment>
<keyword evidence="7" id="KW-1185">Reference proteome</keyword>
<dbReference type="Proteomes" id="UP000469763">
    <property type="component" value="Unassembled WGS sequence"/>
</dbReference>
<proteinExistence type="inferred from homology"/>
<dbReference type="Pfam" id="PF00535">
    <property type="entry name" value="Glycos_transf_2"/>
    <property type="match status" value="1"/>
</dbReference>
<evidence type="ECO:0000256" key="2">
    <source>
        <dbReference type="ARBA" id="ARBA00006739"/>
    </source>
</evidence>